<feature type="region of interest" description="Disordered" evidence="1">
    <location>
        <begin position="42"/>
        <end position="64"/>
    </location>
</feature>
<feature type="compositionally biased region" description="Low complexity" evidence="1">
    <location>
        <begin position="50"/>
        <end position="61"/>
    </location>
</feature>
<dbReference type="EMBL" id="JAGPXD010000002">
    <property type="protein sequence ID" value="KAH7367123.1"/>
    <property type="molecule type" value="Genomic_DNA"/>
</dbReference>
<dbReference type="PANTHER" id="PTHR24148:SF64">
    <property type="entry name" value="HETEROKARYON INCOMPATIBILITY DOMAIN-CONTAINING PROTEIN"/>
    <property type="match status" value="1"/>
</dbReference>
<evidence type="ECO:0000259" key="2">
    <source>
        <dbReference type="Pfam" id="PF06985"/>
    </source>
</evidence>
<sequence>MLQIGPTLAAALLYLRHRDRPRNLWIDAVCINQSNLEEQAQQVGQMGAIRSPPTRSSSSTPYPGTLDDHRDTFFLVGPAYMDGIMDGEALLGSLPAGYAVQWRVCPSEQGSTPVFSNTLTGEMCRGDPRVDPDGEPSTTQQEVSGRYWALTPPRLRERGVDIKEVDIV</sequence>
<evidence type="ECO:0000313" key="3">
    <source>
        <dbReference type="EMBL" id="KAH7367123.1"/>
    </source>
</evidence>
<dbReference type="OrthoDB" id="4850726at2759"/>
<dbReference type="AlphaFoldDB" id="A0A8K0X4S9"/>
<accession>A0A8K0X4S9</accession>
<dbReference type="PANTHER" id="PTHR24148">
    <property type="entry name" value="ANKYRIN REPEAT DOMAIN-CONTAINING PROTEIN 39 HOMOLOG-RELATED"/>
    <property type="match status" value="1"/>
</dbReference>
<dbReference type="Proteomes" id="UP000813385">
    <property type="component" value="Unassembled WGS sequence"/>
</dbReference>
<dbReference type="InterPro" id="IPR052895">
    <property type="entry name" value="HetReg/Transcr_Mod"/>
</dbReference>
<reference evidence="3" key="1">
    <citation type="journal article" date="2021" name="Nat. Commun.">
        <title>Genetic determinants of endophytism in the Arabidopsis root mycobiome.</title>
        <authorList>
            <person name="Mesny F."/>
            <person name="Miyauchi S."/>
            <person name="Thiergart T."/>
            <person name="Pickel B."/>
            <person name="Atanasova L."/>
            <person name="Karlsson M."/>
            <person name="Huettel B."/>
            <person name="Barry K.W."/>
            <person name="Haridas S."/>
            <person name="Chen C."/>
            <person name="Bauer D."/>
            <person name="Andreopoulos W."/>
            <person name="Pangilinan J."/>
            <person name="LaButti K."/>
            <person name="Riley R."/>
            <person name="Lipzen A."/>
            <person name="Clum A."/>
            <person name="Drula E."/>
            <person name="Henrissat B."/>
            <person name="Kohler A."/>
            <person name="Grigoriev I.V."/>
            <person name="Martin F.M."/>
            <person name="Hacquard S."/>
        </authorList>
    </citation>
    <scope>NUCLEOTIDE SEQUENCE</scope>
    <source>
        <strain evidence="3">MPI-CAGE-AT-0016</strain>
    </source>
</reference>
<feature type="domain" description="Heterokaryon incompatibility" evidence="2">
    <location>
        <begin position="3"/>
        <end position="49"/>
    </location>
</feature>
<protein>
    <recommendedName>
        <fullName evidence="2">Heterokaryon incompatibility domain-containing protein</fullName>
    </recommendedName>
</protein>
<dbReference type="InterPro" id="IPR010730">
    <property type="entry name" value="HET"/>
</dbReference>
<evidence type="ECO:0000313" key="4">
    <source>
        <dbReference type="Proteomes" id="UP000813385"/>
    </source>
</evidence>
<keyword evidence="4" id="KW-1185">Reference proteome</keyword>
<evidence type="ECO:0000256" key="1">
    <source>
        <dbReference type="SAM" id="MobiDB-lite"/>
    </source>
</evidence>
<organism evidence="3 4">
    <name type="scientific">Plectosphaerella cucumerina</name>
    <dbReference type="NCBI Taxonomy" id="40658"/>
    <lineage>
        <taxon>Eukaryota</taxon>
        <taxon>Fungi</taxon>
        <taxon>Dikarya</taxon>
        <taxon>Ascomycota</taxon>
        <taxon>Pezizomycotina</taxon>
        <taxon>Sordariomycetes</taxon>
        <taxon>Hypocreomycetidae</taxon>
        <taxon>Glomerellales</taxon>
        <taxon>Plectosphaerellaceae</taxon>
        <taxon>Plectosphaerella</taxon>
    </lineage>
</organism>
<comment type="caution">
    <text evidence="3">The sequence shown here is derived from an EMBL/GenBank/DDBJ whole genome shotgun (WGS) entry which is preliminary data.</text>
</comment>
<gene>
    <name evidence="3" type="ORF">B0T11DRAFT_325419</name>
</gene>
<name>A0A8K0X4S9_9PEZI</name>
<dbReference type="Pfam" id="PF06985">
    <property type="entry name" value="HET"/>
    <property type="match status" value="1"/>
</dbReference>
<proteinExistence type="predicted"/>